<dbReference type="Pfam" id="PF01975">
    <property type="entry name" value="SurE"/>
    <property type="match status" value="1"/>
</dbReference>
<gene>
    <name evidence="9" type="primary">surE</name>
    <name evidence="11" type="ORF">PA905_11390</name>
</gene>
<dbReference type="EC" id="3.1.3.5" evidence="9"/>
<evidence type="ECO:0000256" key="4">
    <source>
        <dbReference type="ARBA" id="ARBA00011062"/>
    </source>
</evidence>
<evidence type="ECO:0000256" key="3">
    <source>
        <dbReference type="ARBA" id="ARBA00004496"/>
    </source>
</evidence>
<keyword evidence="6 9" id="KW-0479">Metal-binding</keyword>
<comment type="cofactor">
    <cofactor evidence="9">
        <name>a divalent metal cation</name>
        <dbReference type="ChEBI" id="CHEBI:60240"/>
    </cofactor>
    <text evidence="9">Binds 1 divalent metal cation per subunit.</text>
</comment>
<dbReference type="AlphaFoldDB" id="A0A4P5ZE95"/>
<evidence type="ECO:0000256" key="7">
    <source>
        <dbReference type="ARBA" id="ARBA00022741"/>
    </source>
</evidence>
<comment type="caution">
    <text evidence="11">The sequence shown here is derived from an EMBL/GenBank/DDBJ whole genome shotgun (WGS) entry which is preliminary data.</text>
</comment>
<dbReference type="GO" id="GO:0000166">
    <property type="term" value="F:nucleotide binding"/>
    <property type="evidence" value="ECO:0007669"/>
    <property type="project" value="UniProtKB-KW"/>
</dbReference>
<dbReference type="PANTHER" id="PTHR30457:SF12">
    <property type="entry name" value="5'_3'-NUCLEOTIDASE SURE"/>
    <property type="match status" value="1"/>
</dbReference>
<dbReference type="FunFam" id="3.40.1210.10:FF:000001">
    <property type="entry name" value="5'/3'-nucleotidase SurE"/>
    <property type="match status" value="1"/>
</dbReference>
<evidence type="ECO:0000256" key="6">
    <source>
        <dbReference type="ARBA" id="ARBA00022723"/>
    </source>
</evidence>
<dbReference type="GO" id="GO:0008254">
    <property type="term" value="F:3'-nucleotidase activity"/>
    <property type="evidence" value="ECO:0007669"/>
    <property type="project" value="TreeGrafter"/>
</dbReference>
<keyword evidence="8 9" id="KW-0378">Hydrolase</keyword>
<dbReference type="SUPFAM" id="SSF64167">
    <property type="entry name" value="SurE-like"/>
    <property type="match status" value="1"/>
</dbReference>
<evidence type="ECO:0000256" key="8">
    <source>
        <dbReference type="ARBA" id="ARBA00022801"/>
    </source>
</evidence>
<reference evidence="12" key="1">
    <citation type="submission" date="2019-02" db="EMBL/GenBank/DDBJ databases">
        <title>Draft genome sequence of Planktothrix agardhii NIES-905.</title>
        <authorList>
            <person name="Yamaguchi H."/>
            <person name="Suzuki S."/>
            <person name="Kawachi M."/>
        </authorList>
    </citation>
    <scope>NUCLEOTIDE SEQUENCE [LARGE SCALE GENOMIC DNA]</scope>
    <source>
        <strain evidence="12">CCAP 1459/11A</strain>
    </source>
</reference>
<dbReference type="NCBIfam" id="NF001490">
    <property type="entry name" value="PRK00346.1-4"/>
    <property type="match status" value="1"/>
</dbReference>
<evidence type="ECO:0000259" key="10">
    <source>
        <dbReference type="Pfam" id="PF01975"/>
    </source>
</evidence>
<protein>
    <recommendedName>
        <fullName evidence="9">5'-nucleotidase SurE</fullName>
        <ecNumber evidence="9">3.1.3.5</ecNumber>
    </recommendedName>
    <alternativeName>
        <fullName evidence="9">Nucleoside 5'-monophosphate phosphohydrolase</fullName>
    </alternativeName>
</protein>
<sequence>MKLLISNDDGVFAQGIRSLANGLAQVGHEVTVVCPDQERSATGHGLTLHHPIRAEQVEDIFEPSVTAWACSGTPADSVKVGLFGVMETPPDLVLAGINHGPNVATDILYSGTVSAAMEGLIQGIPSIAFSLGSYSSREFQGAVEFAQRLIHTLEKHPLPEAMLLNVNVPGVPPQDIQGVKITRQGIRRYVDILEKRIDPRGKTYYWLTGELMEDVELLNEPSDLDEWMTDVHALRQNLITITPLQYNLTHITELQKLQTWSQMLSIHN</sequence>
<dbReference type="InterPro" id="IPR030048">
    <property type="entry name" value="SurE"/>
</dbReference>
<accession>A0A4P5ZE95</accession>
<dbReference type="EMBL" id="BJCD01000033">
    <property type="protein sequence ID" value="GDZ93304.1"/>
    <property type="molecule type" value="Genomic_DNA"/>
</dbReference>
<dbReference type="NCBIfam" id="TIGR00087">
    <property type="entry name" value="surE"/>
    <property type="match status" value="1"/>
</dbReference>
<dbReference type="GO" id="GO:0046872">
    <property type="term" value="F:metal ion binding"/>
    <property type="evidence" value="ECO:0007669"/>
    <property type="project" value="UniProtKB-UniRule"/>
</dbReference>
<dbReference type="GO" id="GO:0004309">
    <property type="term" value="F:exopolyphosphatase activity"/>
    <property type="evidence" value="ECO:0007669"/>
    <property type="project" value="TreeGrafter"/>
</dbReference>
<feature type="binding site" evidence="9">
    <location>
        <position position="8"/>
    </location>
    <ligand>
        <name>a divalent metal cation</name>
        <dbReference type="ChEBI" id="CHEBI:60240"/>
    </ligand>
</feature>
<keyword evidence="7 9" id="KW-0547">Nucleotide-binding</keyword>
<comment type="function">
    <text evidence="9">Nucleotidase that shows phosphatase activity on nucleoside 5'-monophosphates.</text>
</comment>
<feature type="domain" description="Survival protein SurE-like phosphatase/nucleotidase" evidence="10">
    <location>
        <begin position="4"/>
        <end position="189"/>
    </location>
</feature>
<dbReference type="HAMAP" id="MF_00060">
    <property type="entry name" value="SurE"/>
    <property type="match status" value="1"/>
</dbReference>
<keyword evidence="5 9" id="KW-0963">Cytoplasm</keyword>
<comment type="similarity">
    <text evidence="4 9">Belongs to the SurE nucleotidase family.</text>
</comment>
<evidence type="ECO:0000256" key="1">
    <source>
        <dbReference type="ARBA" id="ARBA00000815"/>
    </source>
</evidence>
<evidence type="ECO:0000256" key="5">
    <source>
        <dbReference type="ARBA" id="ARBA00022490"/>
    </source>
</evidence>
<dbReference type="PANTHER" id="PTHR30457">
    <property type="entry name" value="5'-NUCLEOTIDASE SURE"/>
    <property type="match status" value="1"/>
</dbReference>
<dbReference type="InterPro" id="IPR002828">
    <property type="entry name" value="SurE-like_Pase/nucleotidase"/>
</dbReference>
<dbReference type="GO" id="GO:0008253">
    <property type="term" value="F:5'-nucleotidase activity"/>
    <property type="evidence" value="ECO:0007669"/>
    <property type="project" value="UniProtKB-UniRule"/>
</dbReference>
<evidence type="ECO:0000256" key="9">
    <source>
        <dbReference type="HAMAP-Rule" id="MF_00060"/>
    </source>
</evidence>
<dbReference type="Gene3D" id="3.40.1210.10">
    <property type="entry name" value="Survival protein SurE-like phosphatase/nucleotidase"/>
    <property type="match status" value="1"/>
</dbReference>
<feature type="binding site" evidence="9">
    <location>
        <position position="9"/>
    </location>
    <ligand>
        <name>a divalent metal cation</name>
        <dbReference type="ChEBI" id="CHEBI:60240"/>
    </ligand>
</feature>
<dbReference type="InterPro" id="IPR036523">
    <property type="entry name" value="SurE-like_sf"/>
</dbReference>
<name>A0A4P5ZE95_PLAAG</name>
<organism evidence="11 12">
    <name type="scientific">Planktothrix agardhii CCAP 1459/11A</name>
    <dbReference type="NCBI Taxonomy" id="282420"/>
    <lineage>
        <taxon>Bacteria</taxon>
        <taxon>Bacillati</taxon>
        <taxon>Cyanobacteriota</taxon>
        <taxon>Cyanophyceae</taxon>
        <taxon>Oscillatoriophycideae</taxon>
        <taxon>Oscillatoriales</taxon>
        <taxon>Microcoleaceae</taxon>
        <taxon>Planktothrix</taxon>
    </lineage>
</organism>
<dbReference type="RefSeq" id="WP_026785809.1">
    <property type="nucleotide sequence ID" value="NZ_BJCD01000033.1"/>
</dbReference>
<comment type="subcellular location">
    <subcellularLocation>
        <location evidence="3 9">Cytoplasm</location>
    </subcellularLocation>
</comment>
<dbReference type="GO" id="GO:0005737">
    <property type="term" value="C:cytoplasm"/>
    <property type="evidence" value="ECO:0007669"/>
    <property type="project" value="UniProtKB-SubCell"/>
</dbReference>
<comment type="cofactor">
    <cofactor evidence="2">
        <name>Mg(2+)</name>
        <dbReference type="ChEBI" id="CHEBI:18420"/>
    </cofactor>
</comment>
<proteinExistence type="inferred from homology"/>
<dbReference type="Proteomes" id="UP000299794">
    <property type="component" value="Unassembled WGS sequence"/>
</dbReference>
<feature type="binding site" evidence="9">
    <location>
        <position position="98"/>
    </location>
    <ligand>
        <name>a divalent metal cation</name>
        <dbReference type="ChEBI" id="CHEBI:60240"/>
    </ligand>
</feature>
<comment type="catalytic activity">
    <reaction evidence="1 9">
        <text>a ribonucleoside 5'-phosphate + H2O = a ribonucleoside + phosphate</text>
        <dbReference type="Rhea" id="RHEA:12484"/>
        <dbReference type="ChEBI" id="CHEBI:15377"/>
        <dbReference type="ChEBI" id="CHEBI:18254"/>
        <dbReference type="ChEBI" id="CHEBI:43474"/>
        <dbReference type="ChEBI" id="CHEBI:58043"/>
        <dbReference type="EC" id="3.1.3.5"/>
    </reaction>
</comment>
<dbReference type="NCBIfam" id="NF001492">
    <property type="entry name" value="PRK00346.2-2"/>
    <property type="match status" value="1"/>
</dbReference>
<evidence type="ECO:0000313" key="11">
    <source>
        <dbReference type="EMBL" id="GDZ93304.1"/>
    </source>
</evidence>
<evidence type="ECO:0000313" key="12">
    <source>
        <dbReference type="Proteomes" id="UP000299794"/>
    </source>
</evidence>
<evidence type="ECO:0000256" key="2">
    <source>
        <dbReference type="ARBA" id="ARBA00001946"/>
    </source>
</evidence>
<feature type="binding site" evidence="9">
    <location>
        <position position="40"/>
    </location>
    <ligand>
        <name>a divalent metal cation</name>
        <dbReference type="ChEBI" id="CHEBI:60240"/>
    </ligand>
</feature>